<evidence type="ECO:0000313" key="6">
    <source>
        <dbReference type="Proteomes" id="UP001174867"/>
    </source>
</evidence>
<dbReference type="InterPro" id="IPR000743">
    <property type="entry name" value="Glyco_hydro_28"/>
</dbReference>
<evidence type="ECO:0000256" key="3">
    <source>
        <dbReference type="ARBA" id="ARBA00023295"/>
    </source>
</evidence>
<accession>A0ABT8PT67</accession>
<dbReference type="InterPro" id="IPR051801">
    <property type="entry name" value="GH28_Enzymes"/>
</dbReference>
<dbReference type="EMBL" id="JAUJYW010000003">
    <property type="protein sequence ID" value="MDN8599515.1"/>
    <property type="molecule type" value="Genomic_DNA"/>
</dbReference>
<evidence type="ECO:0000256" key="1">
    <source>
        <dbReference type="ARBA" id="ARBA00008834"/>
    </source>
</evidence>
<dbReference type="InterPro" id="IPR006626">
    <property type="entry name" value="PbH1"/>
</dbReference>
<keyword evidence="3 4" id="KW-0326">Glycosidase</keyword>
<sequence>MKLSLENSSLDKTGNTVVTMQLQQMIDEIDRAGGGMLTLTPGIYRTGTLVLPSNFTLHLEAGASLLASADAEDYQAVETVTMAELSRMALIYARGQHHITLSGEGRIDGEAANWFAAQADEQGYRLPKNQRPRLLVLEGCEQIRIRDITLYDAPMWTAHLVSCNHVYIRNLTIDNDLTLPNTDALDIDSCQHVHISDSYFSAADDGICLKTTNKPASLQQPIRNVVVNNCIVRSKSCAIKIGTETFADIENITLSNCTIFESNRGIGLVSRDGGRFQQMVFSNILFDCSHAHPCHWGKADPVYISVRHRAPDITPGIVSNITFSNLAGTAEGAINLHSETAGMIRDVMFNGVSIEQRVSTSEEQGFYDIRPPCNPERPTGMGLDNAYNVNPQTGRAHGVEAFPGGLPVFYANGVTGLRLSGINVRRPVTLPAHWHTQPIVLLNVQDCLTDSPSV</sequence>
<comment type="caution">
    <text evidence="5">The sequence shown here is derived from an EMBL/GenBank/DDBJ whole genome shotgun (WGS) entry which is preliminary data.</text>
</comment>
<dbReference type="InterPro" id="IPR011050">
    <property type="entry name" value="Pectin_lyase_fold/virulence"/>
</dbReference>
<dbReference type="RefSeq" id="WP_301698349.1">
    <property type="nucleotide sequence ID" value="NZ_JAUJYW010000003.1"/>
</dbReference>
<evidence type="ECO:0000313" key="5">
    <source>
        <dbReference type="EMBL" id="MDN8599515.1"/>
    </source>
</evidence>
<evidence type="ECO:0000256" key="4">
    <source>
        <dbReference type="RuleBase" id="RU361169"/>
    </source>
</evidence>
<dbReference type="Gene3D" id="2.160.20.10">
    <property type="entry name" value="Single-stranded right-handed beta-helix, Pectin lyase-like"/>
    <property type="match status" value="1"/>
</dbReference>
<proteinExistence type="inferred from homology"/>
<protein>
    <submittedName>
        <fullName evidence="5">Glycosyl hydrolase family 28 protein</fullName>
    </submittedName>
</protein>
<dbReference type="GO" id="GO:0016787">
    <property type="term" value="F:hydrolase activity"/>
    <property type="evidence" value="ECO:0007669"/>
    <property type="project" value="UniProtKB-KW"/>
</dbReference>
<dbReference type="SUPFAM" id="SSF51126">
    <property type="entry name" value="Pectin lyase-like"/>
    <property type="match status" value="1"/>
</dbReference>
<dbReference type="PANTHER" id="PTHR31339:SF9">
    <property type="entry name" value="PLASMIN AND FIBRONECTIN-BINDING PROTEIN A"/>
    <property type="match status" value="1"/>
</dbReference>
<name>A0ABT8PT67_9ENTR</name>
<dbReference type="Proteomes" id="UP001174867">
    <property type="component" value="Unassembled WGS sequence"/>
</dbReference>
<gene>
    <name evidence="5" type="ORF">Q0A17_08860</name>
</gene>
<keyword evidence="2 4" id="KW-0378">Hydrolase</keyword>
<dbReference type="Pfam" id="PF00295">
    <property type="entry name" value="Glyco_hydro_28"/>
    <property type="match status" value="1"/>
</dbReference>
<dbReference type="SMART" id="SM00710">
    <property type="entry name" value="PbH1"/>
    <property type="match status" value="6"/>
</dbReference>
<keyword evidence="6" id="KW-1185">Reference proteome</keyword>
<reference evidence="5 6" key="1">
    <citation type="submission" date="2023-07" db="EMBL/GenBank/DDBJ databases">
        <title>Citrobacter selenititolerans sp. nov., isolated from seleniferous soil.</title>
        <authorList>
            <person name="Zhang S."/>
            <person name="Li K."/>
            <person name="Peng J."/>
            <person name="Wang H."/>
            <person name="Sun J."/>
            <person name="Guo Y."/>
        </authorList>
    </citation>
    <scope>NUCLEOTIDE SEQUENCE [LARGE SCALE GENOMIC DNA]</scope>
    <source>
        <strain evidence="5 6">S2-9</strain>
    </source>
</reference>
<dbReference type="PANTHER" id="PTHR31339">
    <property type="entry name" value="PECTIN LYASE-RELATED"/>
    <property type="match status" value="1"/>
</dbReference>
<dbReference type="InterPro" id="IPR012334">
    <property type="entry name" value="Pectin_lyas_fold"/>
</dbReference>
<evidence type="ECO:0000256" key="2">
    <source>
        <dbReference type="ARBA" id="ARBA00022801"/>
    </source>
</evidence>
<organism evidence="5 6">
    <name type="scientific">Citrobacter enshiensis</name>
    <dbReference type="NCBI Taxonomy" id="2971264"/>
    <lineage>
        <taxon>Bacteria</taxon>
        <taxon>Pseudomonadati</taxon>
        <taxon>Pseudomonadota</taxon>
        <taxon>Gammaproteobacteria</taxon>
        <taxon>Enterobacterales</taxon>
        <taxon>Enterobacteriaceae</taxon>
        <taxon>Citrobacter</taxon>
    </lineage>
</organism>
<comment type="similarity">
    <text evidence="1 4">Belongs to the glycosyl hydrolase 28 family.</text>
</comment>